<organism evidence="2 3">
    <name type="scientific">Streptococcus pacificus</name>
    <dbReference type="NCBI Taxonomy" id="2740577"/>
    <lineage>
        <taxon>Bacteria</taxon>
        <taxon>Bacillati</taxon>
        <taxon>Bacillota</taxon>
        <taxon>Bacilli</taxon>
        <taxon>Lactobacillales</taxon>
        <taxon>Streptococcaceae</taxon>
        <taxon>Streptococcus</taxon>
    </lineage>
</organism>
<evidence type="ECO:0000259" key="1">
    <source>
        <dbReference type="Pfam" id="PF13349"/>
    </source>
</evidence>
<dbReference type="Proteomes" id="UP000653045">
    <property type="component" value="Unassembled WGS sequence"/>
</dbReference>
<keyword evidence="3" id="KW-1185">Reference proteome</keyword>
<feature type="domain" description="DUF4097" evidence="1">
    <location>
        <begin position="73"/>
        <end position="199"/>
    </location>
</feature>
<proteinExistence type="predicted"/>
<evidence type="ECO:0000313" key="2">
    <source>
        <dbReference type="EMBL" id="MBJ8326199.1"/>
    </source>
</evidence>
<dbReference type="RefSeq" id="WP_199575842.1">
    <property type="nucleotide sequence ID" value="NZ_JAENBO010000004.1"/>
</dbReference>
<reference evidence="2 3" key="1">
    <citation type="journal article" date="2021" name="Int. J. Syst. Evol. Microbiol.">
        <title>Streptococcus vicugnae sp. nov., isolated from faeces of alpacas (Vicugna pacos) and cattle (Bos taurus), Streptococcus zalophi sp. nov., and Streptococcus pacificus sp. nov., isolated from respiratory tract of California sea lions (Zalophus californianus).</title>
        <authorList>
            <person name="Volokhov D.V."/>
            <person name="Zagorodnyaya T.A."/>
            <person name="Shen Z."/>
            <person name="Blom J."/>
            <person name="Furtak V.A."/>
            <person name="Eisenberg T."/>
            <person name="Fan P."/>
            <person name="Jeong K.C."/>
            <person name="Gao Y."/>
            <person name="Zhang S."/>
            <person name="Amselle M."/>
        </authorList>
    </citation>
    <scope>NUCLEOTIDE SEQUENCE [LARGE SCALE GENOMIC DNA]</scope>
    <source>
        <strain evidence="2 3">CSL7591</strain>
    </source>
</reference>
<comment type="caution">
    <text evidence="2">The sequence shown here is derived from an EMBL/GenBank/DDBJ whole genome shotgun (WGS) entry which is preliminary data.</text>
</comment>
<evidence type="ECO:0000313" key="3">
    <source>
        <dbReference type="Proteomes" id="UP000653045"/>
    </source>
</evidence>
<dbReference type="EMBL" id="JAENBO010000004">
    <property type="protein sequence ID" value="MBJ8326199.1"/>
    <property type="molecule type" value="Genomic_DNA"/>
</dbReference>
<protein>
    <submittedName>
        <fullName evidence="2">DUF4097 family beta strand repeat protein</fullName>
    </submittedName>
</protein>
<sequence length="297" mass="33669">MSRKGLLLFRLIAQMLLFLVLLGVFLGLMGHSRELPFFRNQPSFSSMYDTNREKFFEEIESSHTRDRTFSGVQKVDISLEDADLVIVEGQGKEVVVREYSNFPHTSKKEEMTFFQKEGTLYIQQQKEKKLFFISKEEHGVVVEVPKELILDYNLSVVSSNIQHDVRSRSLEMEVVSGDATIYQGGERLYMQTVSGDMHVYQDFDRIEGESVSGNFALVAGTNNKDISVETKSADVKIQLGKEVDYVVDYATVSGEAKDTYTGKTYSKSGKITKGEPTLKIECSTISGDLKLENWIEE</sequence>
<name>A0ABS0ZJN4_9STRE</name>
<dbReference type="Pfam" id="PF13349">
    <property type="entry name" value="DUF4097"/>
    <property type="match status" value="1"/>
</dbReference>
<gene>
    <name evidence="2" type="ORF">JHK62_05890</name>
</gene>
<dbReference type="InterPro" id="IPR025164">
    <property type="entry name" value="Toastrack_DUF4097"/>
</dbReference>
<accession>A0ABS0ZJN4</accession>